<dbReference type="AlphaFoldDB" id="A0A6J6GS47"/>
<dbReference type="EMBL" id="CAEZSR010000379">
    <property type="protein sequence ID" value="CAB4604202.1"/>
    <property type="molecule type" value="Genomic_DNA"/>
</dbReference>
<name>A0A6J6GS47_9ZZZZ</name>
<organism evidence="1">
    <name type="scientific">freshwater metagenome</name>
    <dbReference type="NCBI Taxonomy" id="449393"/>
    <lineage>
        <taxon>unclassified sequences</taxon>
        <taxon>metagenomes</taxon>
        <taxon>ecological metagenomes</taxon>
    </lineage>
</organism>
<reference evidence="1" key="1">
    <citation type="submission" date="2020-05" db="EMBL/GenBank/DDBJ databases">
        <authorList>
            <person name="Chiriac C."/>
            <person name="Salcher M."/>
            <person name="Ghai R."/>
            <person name="Kavagutti S V."/>
        </authorList>
    </citation>
    <scope>NUCLEOTIDE SEQUENCE</scope>
</reference>
<evidence type="ECO:0000313" key="1">
    <source>
        <dbReference type="EMBL" id="CAB4604202.1"/>
    </source>
</evidence>
<accession>A0A6J6GS47</accession>
<proteinExistence type="predicted"/>
<protein>
    <submittedName>
        <fullName evidence="1">Unannotated protein</fullName>
    </submittedName>
</protein>
<gene>
    <name evidence="1" type="ORF">UFOPK1493_04541</name>
</gene>
<sequence length="41" mass="4037">MADLRDAAAGGSPSPVVDAAVVTAALQLRVVFGASARVRVA</sequence>